<gene>
    <name evidence="10 12" type="ORF">P152DRAFT_441667</name>
</gene>
<dbReference type="GO" id="GO:0016579">
    <property type="term" value="P:protein deubiquitination"/>
    <property type="evidence" value="ECO:0007669"/>
    <property type="project" value="TreeGrafter"/>
</dbReference>
<dbReference type="CDD" id="cd09616">
    <property type="entry name" value="Peptidase_C12_UCH_L1_L3"/>
    <property type="match status" value="1"/>
</dbReference>
<organism evidence="10">
    <name type="scientific">Eremomyces bilateralis CBS 781.70</name>
    <dbReference type="NCBI Taxonomy" id="1392243"/>
    <lineage>
        <taxon>Eukaryota</taxon>
        <taxon>Fungi</taxon>
        <taxon>Dikarya</taxon>
        <taxon>Ascomycota</taxon>
        <taxon>Pezizomycotina</taxon>
        <taxon>Dothideomycetes</taxon>
        <taxon>Dothideomycetes incertae sedis</taxon>
        <taxon>Eremomycetales</taxon>
        <taxon>Eremomycetaceae</taxon>
        <taxon>Eremomyces</taxon>
    </lineage>
</organism>
<dbReference type="SUPFAM" id="SSF54001">
    <property type="entry name" value="Cysteine proteinases"/>
    <property type="match status" value="1"/>
</dbReference>
<sequence length="235" mass="25888">MPGPYRKHFIPLESDPEVFTRLLHKLGISPDLRFQEIYAIDEPDQLPHPALALVFIFPAPAAYEVQKAKEDSGSSEYAGGDDQDVMWFKQTIHNACGFYALLHSVCNGPAKAYIQPGTLLGRLMDTCRSLGTEDRIRVLEDSKELETIYAEAAREGGTPVPGAEEEVDSHYICFVKSTGNSHLYELDGDRKGPVDKGFVEADDVLAEESLNVVKQYMQDAGLGHGLMALVSDSAR</sequence>
<keyword evidence="4 7" id="KW-0833">Ubl conjugation pathway</keyword>
<reference evidence="12" key="3">
    <citation type="submission" date="2025-04" db="UniProtKB">
        <authorList>
            <consortium name="RefSeq"/>
        </authorList>
    </citation>
    <scope>IDENTIFICATION</scope>
    <source>
        <strain evidence="12">CBS 781.70</strain>
    </source>
</reference>
<feature type="domain" description="UCH catalytic" evidence="9">
    <location>
        <begin position="8"/>
        <end position="231"/>
    </location>
</feature>
<dbReference type="AlphaFoldDB" id="A0A6G1FUZ0"/>
<dbReference type="EMBL" id="ML975172">
    <property type="protein sequence ID" value="KAF1809471.1"/>
    <property type="molecule type" value="Genomic_DNA"/>
</dbReference>
<evidence type="ECO:0000256" key="3">
    <source>
        <dbReference type="ARBA" id="ARBA00022670"/>
    </source>
</evidence>
<proteinExistence type="inferred from homology"/>
<feature type="active site" description="Nucleophile" evidence="7">
    <location>
        <position position="96"/>
    </location>
</feature>
<dbReference type="PANTHER" id="PTHR10589:SF17">
    <property type="entry name" value="UBIQUITIN CARBOXYL-TERMINAL HYDROLASE"/>
    <property type="match status" value="1"/>
</dbReference>
<dbReference type="EC" id="3.4.19.12" evidence="8"/>
<comment type="similarity">
    <text evidence="2 7 8">Belongs to the peptidase C12 family.</text>
</comment>
<evidence type="ECO:0000256" key="7">
    <source>
        <dbReference type="PROSITE-ProRule" id="PRU01393"/>
    </source>
</evidence>
<evidence type="ECO:0000256" key="4">
    <source>
        <dbReference type="ARBA" id="ARBA00022786"/>
    </source>
</evidence>
<evidence type="ECO:0000256" key="5">
    <source>
        <dbReference type="ARBA" id="ARBA00022801"/>
    </source>
</evidence>
<dbReference type="Gene3D" id="3.40.532.10">
    <property type="entry name" value="Peptidase C12, ubiquitin carboxyl-terminal hydrolase"/>
    <property type="match status" value="1"/>
</dbReference>
<dbReference type="GO" id="GO:0005737">
    <property type="term" value="C:cytoplasm"/>
    <property type="evidence" value="ECO:0007669"/>
    <property type="project" value="TreeGrafter"/>
</dbReference>
<comment type="catalytic activity">
    <reaction evidence="1 7 8">
        <text>Thiol-dependent hydrolysis of ester, thioester, amide, peptide and isopeptide bonds formed by the C-terminal Gly of ubiquitin (a 76-residue protein attached to proteins as an intracellular targeting signal).</text>
        <dbReference type="EC" id="3.4.19.12"/>
    </reaction>
</comment>
<feature type="active site" description="Proton donor" evidence="7">
    <location>
        <position position="170"/>
    </location>
</feature>
<dbReference type="PANTHER" id="PTHR10589">
    <property type="entry name" value="UBIQUITIN CARBOXYL-TERMINAL HYDROLASE"/>
    <property type="match status" value="1"/>
</dbReference>
<evidence type="ECO:0000256" key="8">
    <source>
        <dbReference type="RuleBase" id="RU361215"/>
    </source>
</evidence>
<keyword evidence="5 7" id="KW-0378">Hydrolase</keyword>
<feature type="site" description="Transition state stabilizer" evidence="7">
    <location>
        <position position="90"/>
    </location>
</feature>
<protein>
    <recommendedName>
        <fullName evidence="8">Ubiquitin carboxyl-terminal hydrolase</fullName>
        <ecNumber evidence="8">3.4.19.12</ecNumber>
    </recommendedName>
</protein>
<keyword evidence="3 7" id="KW-0645">Protease</keyword>
<evidence type="ECO:0000313" key="10">
    <source>
        <dbReference type="EMBL" id="KAF1809471.1"/>
    </source>
</evidence>
<dbReference type="GeneID" id="54418281"/>
<dbReference type="Pfam" id="PF01088">
    <property type="entry name" value="Peptidase_C12"/>
    <property type="match status" value="1"/>
</dbReference>
<dbReference type="OrthoDB" id="427186at2759"/>
<dbReference type="InterPro" id="IPR038765">
    <property type="entry name" value="Papain-like_cys_pep_sf"/>
</dbReference>
<feature type="site" description="Important for enzyme activity" evidence="7">
    <location>
        <position position="187"/>
    </location>
</feature>
<dbReference type="GO" id="GO:0006511">
    <property type="term" value="P:ubiquitin-dependent protein catabolic process"/>
    <property type="evidence" value="ECO:0007669"/>
    <property type="project" value="UniProtKB-UniRule"/>
</dbReference>
<evidence type="ECO:0000313" key="11">
    <source>
        <dbReference type="Proteomes" id="UP000504638"/>
    </source>
</evidence>
<dbReference type="Proteomes" id="UP000504638">
    <property type="component" value="Unplaced"/>
</dbReference>
<accession>A0A6G1FUZ0</accession>
<dbReference type="InterPro" id="IPR001578">
    <property type="entry name" value="Peptidase_C12_UCH"/>
</dbReference>
<evidence type="ECO:0000259" key="9">
    <source>
        <dbReference type="PROSITE" id="PS52048"/>
    </source>
</evidence>
<reference evidence="10 12" key="1">
    <citation type="submission" date="2020-01" db="EMBL/GenBank/DDBJ databases">
        <authorList>
            <consortium name="DOE Joint Genome Institute"/>
            <person name="Haridas S."/>
            <person name="Albert R."/>
            <person name="Binder M."/>
            <person name="Bloem J."/>
            <person name="Labutti K."/>
            <person name="Salamov A."/>
            <person name="Andreopoulos B."/>
            <person name="Baker S.E."/>
            <person name="Barry K."/>
            <person name="Bills G."/>
            <person name="Bluhm B.H."/>
            <person name="Cannon C."/>
            <person name="Castanera R."/>
            <person name="Culley D.E."/>
            <person name="Daum C."/>
            <person name="Ezra D."/>
            <person name="Gonzalez J.B."/>
            <person name="Henrissat B."/>
            <person name="Kuo A."/>
            <person name="Liang C."/>
            <person name="Lipzen A."/>
            <person name="Lutzoni F."/>
            <person name="Magnuson J."/>
            <person name="Mondo S."/>
            <person name="Nolan M."/>
            <person name="Ohm R."/>
            <person name="Pangilinan J."/>
            <person name="Park H.-J."/>
            <person name="Ramirez L."/>
            <person name="Alfaro M."/>
            <person name="Sun H."/>
            <person name="Tritt A."/>
            <person name="Yoshinaga Y."/>
            <person name="Zwiers L.-H."/>
            <person name="Turgeon B.G."/>
            <person name="Goodwin S.B."/>
            <person name="Spatafora J.W."/>
            <person name="Crous P.W."/>
            <person name="Grigoriev I.V."/>
        </authorList>
    </citation>
    <scope>NUCLEOTIDE SEQUENCE</scope>
    <source>
        <strain evidence="10 12">CBS 781.70</strain>
    </source>
</reference>
<evidence type="ECO:0000256" key="6">
    <source>
        <dbReference type="ARBA" id="ARBA00022807"/>
    </source>
</evidence>
<dbReference type="GO" id="GO:0004843">
    <property type="term" value="F:cysteine-type deubiquitinase activity"/>
    <property type="evidence" value="ECO:0007669"/>
    <property type="project" value="UniProtKB-UniRule"/>
</dbReference>
<evidence type="ECO:0000256" key="2">
    <source>
        <dbReference type="ARBA" id="ARBA00009326"/>
    </source>
</evidence>
<name>A0A6G1FUZ0_9PEZI</name>
<dbReference type="RefSeq" id="XP_033531102.1">
    <property type="nucleotide sequence ID" value="XM_033677711.1"/>
</dbReference>
<evidence type="ECO:0000313" key="12">
    <source>
        <dbReference type="RefSeq" id="XP_033531102.1"/>
    </source>
</evidence>
<dbReference type="PROSITE" id="PS52048">
    <property type="entry name" value="UCH_DOMAIN"/>
    <property type="match status" value="1"/>
</dbReference>
<reference evidence="12" key="2">
    <citation type="submission" date="2020-04" db="EMBL/GenBank/DDBJ databases">
        <authorList>
            <consortium name="NCBI Genome Project"/>
        </authorList>
    </citation>
    <scope>NUCLEOTIDE SEQUENCE</scope>
    <source>
        <strain evidence="12">CBS 781.70</strain>
    </source>
</reference>
<dbReference type="PRINTS" id="PR00707">
    <property type="entry name" value="UBCTHYDRLASE"/>
</dbReference>
<evidence type="ECO:0000256" key="1">
    <source>
        <dbReference type="ARBA" id="ARBA00000707"/>
    </source>
</evidence>
<dbReference type="InterPro" id="IPR036959">
    <property type="entry name" value="Peptidase_C12_UCH_sf"/>
</dbReference>
<keyword evidence="11" id="KW-1185">Reference proteome</keyword>
<keyword evidence="6 7" id="KW-0788">Thiol protease</keyword>